<reference evidence="1" key="1">
    <citation type="journal article" date="2015" name="Nature">
        <title>Complex archaea that bridge the gap between prokaryotes and eukaryotes.</title>
        <authorList>
            <person name="Spang A."/>
            <person name="Saw J.H."/>
            <person name="Jorgensen S.L."/>
            <person name="Zaremba-Niedzwiedzka K."/>
            <person name="Martijn J."/>
            <person name="Lind A.E."/>
            <person name="van Eijk R."/>
            <person name="Schleper C."/>
            <person name="Guy L."/>
            <person name="Ettema T.J."/>
        </authorList>
    </citation>
    <scope>NUCLEOTIDE SEQUENCE</scope>
</reference>
<dbReference type="EMBL" id="LAZR01054601">
    <property type="protein sequence ID" value="KKK78201.1"/>
    <property type="molecule type" value="Genomic_DNA"/>
</dbReference>
<protein>
    <recommendedName>
        <fullName evidence="2">PKD domain-containing protein</fullName>
    </recommendedName>
</protein>
<evidence type="ECO:0008006" key="2">
    <source>
        <dbReference type="Google" id="ProtNLM"/>
    </source>
</evidence>
<sequence>ADGNADVDLFEPLATAIDSGAAISGWAWSADSGSFIVGGAGTQDVQLRYTTPGWYMPRVTVTDDGGQTSWFTPYVFIAPNDLSSVVKLRYQDININATVDGGWNTSVPFWDGVQSVLDGTLCAIYMPHKTAGNKILHCGRIRTEGVSFTASGKGLATFVIEGIAQQMNNLKAITWRFVNDASPSDFNHVTNLTHWRMIGRYIREMTNINNTHSLSFDDTSNDYVFLSYYLQEGTCLDSLRDQLWSINADFEFTSDGMMKLVRNARYIPTADRGALTTVAGFEFKHFTGTSKDDIMYSLELDHSKQVGKAINGVGWYNSTSGAVTAIKGTTPAVLPGRGTEETATDRQILKANLSRADAETEAKQRTRNDFAAKQRQPTIRMILPAGFVGKINPSISQW</sequence>
<organism evidence="1">
    <name type="scientific">marine sediment metagenome</name>
    <dbReference type="NCBI Taxonomy" id="412755"/>
    <lineage>
        <taxon>unclassified sequences</taxon>
        <taxon>metagenomes</taxon>
        <taxon>ecological metagenomes</taxon>
    </lineage>
</organism>
<accession>A0A0F9B0V4</accession>
<name>A0A0F9B0V4_9ZZZZ</name>
<feature type="non-terminal residue" evidence="1">
    <location>
        <position position="1"/>
    </location>
</feature>
<dbReference type="SUPFAM" id="SSF49299">
    <property type="entry name" value="PKD domain"/>
    <property type="match status" value="1"/>
</dbReference>
<dbReference type="Gene3D" id="2.60.40.10">
    <property type="entry name" value="Immunoglobulins"/>
    <property type="match status" value="1"/>
</dbReference>
<dbReference type="CDD" id="cd00146">
    <property type="entry name" value="PKD"/>
    <property type="match status" value="1"/>
</dbReference>
<dbReference type="InterPro" id="IPR013783">
    <property type="entry name" value="Ig-like_fold"/>
</dbReference>
<evidence type="ECO:0000313" key="1">
    <source>
        <dbReference type="EMBL" id="KKK78201.1"/>
    </source>
</evidence>
<feature type="non-terminal residue" evidence="1">
    <location>
        <position position="398"/>
    </location>
</feature>
<gene>
    <name evidence="1" type="ORF">LCGC14_2845940</name>
</gene>
<dbReference type="AlphaFoldDB" id="A0A0F9B0V4"/>
<dbReference type="InterPro" id="IPR035986">
    <property type="entry name" value="PKD_dom_sf"/>
</dbReference>
<proteinExistence type="predicted"/>
<comment type="caution">
    <text evidence="1">The sequence shown here is derived from an EMBL/GenBank/DDBJ whole genome shotgun (WGS) entry which is preliminary data.</text>
</comment>